<accession>A0ABR2ZMB0</accession>
<sequence>MPIEYIDSLDRHDRVLALQHIALAWHKTQKVPRAIQLEAAREAAKDRDSFIYTGTGSGKTLCSALTMWFDALDASRSHSNTSNGSIYITVSPLKRLQESQVKLFREDFQIPSVAINHETPTEEDWWNANVYNPGDRTLGTARHLIITVEQLFKNDGGHYTRLGRYIRDHITFKRCVKCVFVDKAHNVRMAGSELYGSPAFRPAWGKLGELKIHVPKLVWQGFSVTAPPHIIDEPA</sequence>
<gene>
    <name evidence="6" type="ORF">AAF712_010736</name>
</gene>
<keyword evidence="2" id="KW-0238">DNA-binding</keyword>
<evidence type="ECO:0000256" key="1">
    <source>
        <dbReference type="ARBA" id="ARBA00005446"/>
    </source>
</evidence>
<keyword evidence="7" id="KW-1185">Reference proteome</keyword>
<dbReference type="SUPFAM" id="SSF52540">
    <property type="entry name" value="P-loop containing nucleoside triphosphate hydrolases"/>
    <property type="match status" value="1"/>
</dbReference>
<dbReference type="InterPro" id="IPR011545">
    <property type="entry name" value="DEAD/DEAH_box_helicase_dom"/>
</dbReference>
<comment type="similarity">
    <text evidence="1">Belongs to the helicase family. RecQ subfamily.</text>
</comment>
<dbReference type="PANTHER" id="PTHR13710">
    <property type="entry name" value="DNA HELICASE RECQ FAMILY MEMBER"/>
    <property type="match status" value="1"/>
</dbReference>
<dbReference type="Gene3D" id="3.40.50.300">
    <property type="entry name" value="P-loop containing nucleotide triphosphate hydrolases"/>
    <property type="match status" value="1"/>
</dbReference>
<feature type="domain" description="DEAD/DEAH-box helicase" evidence="5">
    <location>
        <begin position="34"/>
        <end position="154"/>
    </location>
</feature>
<dbReference type="Proteomes" id="UP001437256">
    <property type="component" value="Unassembled WGS sequence"/>
</dbReference>
<protein>
    <recommendedName>
        <fullName evidence="5">DEAD/DEAH-box helicase domain-containing protein</fullName>
    </recommendedName>
</protein>
<keyword evidence="4" id="KW-0539">Nucleus</keyword>
<keyword evidence="3" id="KW-0413">Isomerase</keyword>
<dbReference type="PANTHER" id="PTHR13710:SF153">
    <property type="entry name" value="RECQ-LIKE DNA HELICASE BLM"/>
    <property type="match status" value="1"/>
</dbReference>
<evidence type="ECO:0000256" key="2">
    <source>
        <dbReference type="ARBA" id="ARBA00023125"/>
    </source>
</evidence>
<name>A0ABR2ZMB0_9AGAR</name>
<dbReference type="EMBL" id="JBBXMP010000106">
    <property type="protein sequence ID" value="KAL0062390.1"/>
    <property type="molecule type" value="Genomic_DNA"/>
</dbReference>
<evidence type="ECO:0000256" key="3">
    <source>
        <dbReference type="ARBA" id="ARBA00023235"/>
    </source>
</evidence>
<reference evidence="6 7" key="1">
    <citation type="submission" date="2024-05" db="EMBL/GenBank/DDBJ databases">
        <title>A draft genome resource for the thread blight pathogen Marasmius tenuissimus strain MS-2.</title>
        <authorList>
            <person name="Yulfo-Soto G.E."/>
            <person name="Baruah I.K."/>
            <person name="Amoako-Attah I."/>
            <person name="Bukari Y."/>
            <person name="Meinhardt L.W."/>
            <person name="Bailey B.A."/>
            <person name="Cohen S.P."/>
        </authorList>
    </citation>
    <scope>NUCLEOTIDE SEQUENCE [LARGE SCALE GENOMIC DNA]</scope>
    <source>
        <strain evidence="6 7">MS-2</strain>
    </source>
</reference>
<evidence type="ECO:0000256" key="4">
    <source>
        <dbReference type="ARBA" id="ARBA00023242"/>
    </source>
</evidence>
<proteinExistence type="inferred from homology"/>
<evidence type="ECO:0000259" key="5">
    <source>
        <dbReference type="Pfam" id="PF00270"/>
    </source>
</evidence>
<evidence type="ECO:0000313" key="7">
    <source>
        <dbReference type="Proteomes" id="UP001437256"/>
    </source>
</evidence>
<organism evidence="6 7">
    <name type="scientific">Marasmius tenuissimus</name>
    <dbReference type="NCBI Taxonomy" id="585030"/>
    <lineage>
        <taxon>Eukaryota</taxon>
        <taxon>Fungi</taxon>
        <taxon>Dikarya</taxon>
        <taxon>Basidiomycota</taxon>
        <taxon>Agaricomycotina</taxon>
        <taxon>Agaricomycetes</taxon>
        <taxon>Agaricomycetidae</taxon>
        <taxon>Agaricales</taxon>
        <taxon>Marasmiineae</taxon>
        <taxon>Marasmiaceae</taxon>
        <taxon>Marasmius</taxon>
    </lineage>
</organism>
<dbReference type="InterPro" id="IPR027417">
    <property type="entry name" value="P-loop_NTPase"/>
</dbReference>
<comment type="caution">
    <text evidence="6">The sequence shown here is derived from an EMBL/GenBank/DDBJ whole genome shotgun (WGS) entry which is preliminary data.</text>
</comment>
<dbReference type="Pfam" id="PF00270">
    <property type="entry name" value="DEAD"/>
    <property type="match status" value="1"/>
</dbReference>
<evidence type="ECO:0000313" key="6">
    <source>
        <dbReference type="EMBL" id="KAL0062390.1"/>
    </source>
</evidence>